<dbReference type="Proteomes" id="UP000594260">
    <property type="component" value="Unplaced"/>
</dbReference>
<keyword evidence="4" id="KW-1185">Reference proteome</keyword>
<evidence type="ECO:0000256" key="1">
    <source>
        <dbReference type="SAM" id="MobiDB-lite"/>
    </source>
</evidence>
<dbReference type="AlphaFoldDB" id="A0A7M7J3J3"/>
<evidence type="ECO:0000313" key="3">
    <source>
        <dbReference type="EnsemblMetazoa" id="XP_022646396"/>
    </source>
</evidence>
<dbReference type="EnsemblMetazoa" id="XM_022790660">
    <property type="protein sequence ID" value="XP_022646395"/>
    <property type="gene ID" value="LOC111244068"/>
</dbReference>
<dbReference type="InterPro" id="IPR001849">
    <property type="entry name" value="PH_domain"/>
</dbReference>
<dbReference type="Pfam" id="PF00169">
    <property type="entry name" value="PH"/>
    <property type="match status" value="1"/>
</dbReference>
<evidence type="ECO:0000259" key="2">
    <source>
        <dbReference type="PROSITE" id="PS50003"/>
    </source>
</evidence>
<feature type="domain" description="PH" evidence="2">
    <location>
        <begin position="265"/>
        <end position="407"/>
    </location>
</feature>
<sequence length="437" mass="49725">MLVMNVLRELTASSRRYRRLRRTNLDEGIFETQGQVGRKEISSSSVSSVGTLNESFKRMLERDPRQAVGSATHLVQDYIIIESRTSHADPIFPVSNSGGKRFDVGSRSLSPFTPLDSSVDEDDIWTVSIEAPNSHSEPNVPLKPPIRTHHRLYKSTLNKATLKRSSEAAESSHLADQLETTRAALKEERQRRKKLEESLRRLQRRSSRVLSTPSEPGSSAEIISPHYVLIAYAEEVSQRTAVQLDLEGKDYLIEKMRKSHVSGDSAPVEGWLEVSPSCGLHEVWREKYVALSSRKLLFFDSSEDFVRQRPSRVIQLDKIITVRNVQTDMYGAFRATSNDQRCIQVSYAAEGETKAIHIFEKTRDSEKLLRSFFDYKQKQKSSRILYIRTKTYRDKQQWLKRLKTRLATCPYTGSACMVGGALLHCLHNLKEFSGAGD</sequence>
<feature type="region of interest" description="Disordered" evidence="1">
    <location>
        <begin position="186"/>
        <end position="218"/>
    </location>
</feature>
<dbReference type="SMART" id="SM00233">
    <property type="entry name" value="PH"/>
    <property type="match status" value="1"/>
</dbReference>
<dbReference type="InParanoid" id="A0A7M7J3J3"/>
<dbReference type="GeneID" id="111244068"/>
<proteinExistence type="predicted"/>
<dbReference type="OrthoDB" id="10515319at2759"/>
<dbReference type="RefSeq" id="XP_022646396.1">
    <property type="nucleotide sequence ID" value="XM_022790661.1"/>
</dbReference>
<dbReference type="EnsemblMetazoa" id="XM_022790661">
    <property type="protein sequence ID" value="XP_022646396"/>
    <property type="gene ID" value="LOC111244068"/>
</dbReference>
<protein>
    <recommendedName>
        <fullName evidence="2">PH domain-containing protein</fullName>
    </recommendedName>
</protein>
<dbReference type="KEGG" id="vde:111244068"/>
<dbReference type="PROSITE" id="PS50003">
    <property type="entry name" value="PH_DOMAIN"/>
    <property type="match status" value="1"/>
</dbReference>
<accession>A0A7M7J3J3</accession>
<organism evidence="3 4">
    <name type="scientific">Varroa destructor</name>
    <name type="common">Honeybee mite</name>
    <dbReference type="NCBI Taxonomy" id="109461"/>
    <lineage>
        <taxon>Eukaryota</taxon>
        <taxon>Metazoa</taxon>
        <taxon>Ecdysozoa</taxon>
        <taxon>Arthropoda</taxon>
        <taxon>Chelicerata</taxon>
        <taxon>Arachnida</taxon>
        <taxon>Acari</taxon>
        <taxon>Parasitiformes</taxon>
        <taxon>Mesostigmata</taxon>
        <taxon>Gamasina</taxon>
        <taxon>Dermanyssoidea</taxon>
        <taxon>Varroidae</taxon>
        <taxon>Varroa</taxon>
    </lineage>
</organism>
<name>A0A7M7J3J3_VARDE</name>
<feature type="compositionally biased region" description="Basic and acidic residues" evidence="1">
    <location>
        <begin position="186"/>
        <end position="200"/>
    </location>
</feature>
<dbReference type="Gene3D" id="2.30.29.30">
    <property type="entry name" value="Pleckstrin-homology domain (PH domain)/Phosphotyrosine-binding domain (PTB)"/>
    <property type="match status" value="1"/>
</dbReference>
<dbReference type="InterPro" id="IPR011993">
    <property type="entry name" value="PH-like_dom_sf"/>
</dbReference>
<dbReference type="RefSeq" id="XP_022646395.1">
    <property type="nucleotide sequence ID" value="XM_022790660.1"/>
</dbReference>
<reference evidence="3" key="1">
    <citation type="submission" date="2021-01" db="UniProtKB">
        <authorList>
            <consortium name="EnsemblMetazoa"/>
        </authorList>
    </citation>
    <scope>IDENTIFICATION</scope>
</reference>
<evidence type="ECO:0000313" key="4">
    <source>
        <dbReference type="Proteomes" id="UP000594260"/>
    </source>
</evidence>
<dbReference type="SUPFAM" id="SSF50729">
    <property type="entry name" value="PH domain-like"/>
    <property type="match status" value="1"/>
</dbReference>